<organism evidence="2 3">
    <name type="scientific">Penicillium rubens (strain ATCC 28089 / DSM 1075 / NRRL 1951 / Wisconsin 54-1255)</name>
    <name type="common">Penicillium chrysogenum</name>
    <dbReference type="NCBI Taxonomy" id="500485"/>
    <lineage>
        <taxon>Eukaryota</taxon>
        <taxon>Fungi</taxon>
        <taxon>Dikarya</taxon>
        <taxon>Ascomycota</taxon>
        <taxon>Pezizomycotina</taxon>
        <taxon>Eurotiomycetes</taxon>
        <taxon>Eurotiomycetidae</taxon>
        <taxon>Eurotiales</taxon>
        <taxon>Aspergillaceae</taxon>
        <taxon>Penicillium</taxon>
        <taxon>Penicillium chrysogenum species complex</taxon>
    </lineage>
</organism>
<dbReference type="eggNOG" id="ENOG502T0DY">
    <property type="taxonomic scope" value="Eukaryota"/>
</dbReference>
<feature type="region of interest" description="Disordered" evidence="1">
    <location>
        <begin position="133"/>
        <end position="155"/>
    </location>
</feature>
<protein>
    <submittedName>
        <fullName evidence="2">Pc18g04310 protein</fullName>
    </submittedName>
</protein>
<accession>B6HBJ9</accession>
<evidence type="ECO:0000313" key="3">
    <source>
        <dbReference type="Proteomes" id="UP000000724"/>
    </source>
</evidence>
<reference evidence="2 3" key="1">
    <citation type="journal article" date="2008" name="Nat. Biotechnol.">
        <title>Genome sequencing and analysis of the filamentous fungus Penicillium chrysogenum.</title>
        <authorList>
            <person name="van den Berg M.A."/>
            <person name="Albang R."/>
            <person name="Albermann K."/>
            <person name="Badger J.H."/>
            <person name="Daran J.-M."/>
            <person name="Driessen A.J.M."/>
            <person name="Garcia-Estrada C."/>
            <person name="Fedorova N.D."/>
            <person name="Harris D.M."/>
            <person name="Heijne W.H.M."/>
            <person name="Joardar V.S."/>
            <person name="Kiel J.A.K.W."/>
            <person name="Kovalchuk A."/>
            <person name="Martin J.F."/>
            <person name="Nierman W.C."/>
            <person name="Nijland J.G."/>
            <person name="Pronk J.T."/>
            <person name="Roubos J.A."/>
            <person name="van der Klei I.J."/>
            <person name="van Peij N.N.M.E."/>
            <person name="Veenhuis M."/>
            <person name="von Doehren H."/>
            <person name="Wagner C."/>
            <person name="Wortman J.R."/>
            <person name="Bovenberg R.A.L."/>
        </authorList>
    </citation>
    <scope>NUCLEOTIDE SEQUENCE [LARGE SCALE GENOMIC DNA]</scope>
    <source>
        <strain evidence="3">ATCC 28089 / DSM 1075 / NRRL 1951 / Wisconsin 54-1255</strain>
    </source>
</reference>
<dbReference type="OMA" id="IAFRFHK"/>
<dbReference type="STRING" id="500485.B6HBJ9"/>
<dbReference type="OrthoDB" id="5376498at2759"/>
<dbReference type="EMBL" id="AM920433">
    <property type="protein sequence ID" value="CAP94655.1"/>
    <property type="molecule type" value="Genomic_DNA"/>
</dbReference>
<sequence>MLIIEKPPRQSNTDSRSLTILFKKHKTTVLLMLQPHESLDFAKERLLDALQSREITNINGDVLPDDSCDIEFGEPVDRADPQKGWKRIQADAPEIDTEDVPKRNKGKSPKNSATIMEAGLQNGHSIAFRFHKSSEGQNGGLDMDLDGEDPGWDVVMPVYEDEPEERG</sequence>
<dbReference type="Proteomes" id="UP000000724">
    <property type="component" value="Contig Pc00c18"/>
</dbReference>
<dbReference type="BioCyc" id="PCHR:PC18G04310-MONOMER"/>
<name>B6HBJ9_PENRW</name>
<keyword evidence="3" id="KW-1185">Reference proteome</keyword>
<proteinExistence type="predicted"/>
<dbReference type="HOGENOM" id="CLU_108547_0_0_1"/>
<evidence type="ECO:0000256" key="1">
    <source>
        <dbReference type="SAM" id="MobiDB-lite"/>
    </source>
</evidence>
<dbReference type="RefSeq" id="XP_002562266.1">
    <property type="nucleotide sequence ID" value="XM_002562220.1"/>
</dbReference>
<dbReference type="AlphaFoldDB" id="B6HBJ9"/>
<gene>
    <name evidence="2" type="ORF">Pc18g04310</name>
    <name evidence="2" type="ORF">PCH_Pc18g04310</name>
</gene>
<feature type="region of interest" description="Disordered" evidence="1">
    <location>
        <begin position="90"/>
        <end position="111"/>
    </location>
</feature>
<dbReference type="KEGG" id="pcs:N7525_000565"/>
<dbReference type="GeneID" id="8306907"/>
<dbReference type="VEuPathDB" id="FungiDB:PCH_Pc18g04310"/>
<evidence type="ECO:0000313" key="2">
    <source>
        <dbReference type="EMBL" id="CAP94655.1"/>
    </source>
</evidence>